<dbReference type="EMBL" id="JAELUP010000097">
    <property type="protein sequence ID" value="MBJ6362883.1"/>
    <property type="molecule type" value="Genomic_DNA"/>
</dbReference>
<dbReference type="InterPro" id="IPR058647">
    <property type="entry name" value="BSH_CzcB-like"/>
</dbReference>
<feature type="chain" id="PRO_5038512823" evidence="2">
    <location>
        <begin position="40"/>
        <end position="350"/>
    </location>
</feature>
<name>A0A934J763_9BACL</name>
<accession>A0A934J763</accession>
<comment type="caution">
    <text evidence="5">The sequence shown here is derived from an EMBL/GenBank/DDBJ whole genome shotgun (WGS) entry which is preliminary data.</text>
</comment>
<proteinExistence type="inferred from homology"/>
<dbReference type="Pfam" id="PF25973">
    <property type="entry name" value="BSH_CzcB"/>
    <property type="match status" value="1"/>
</dbReference>
<evidence type="ECO:0000259" key="4">
    <source>
        <dbReference type="Pfam" id="PF25973"/>
    </source>
</evidence>
<feature type="domain" description="CzcB-like barrel-sandwich hybrid" evidence="4">
    <location>
        <begin position="91"/>
        <end position="207"/>
    </location>
</feature>
<dbReference type="AlphaFoldDB" id="A0A934J763"/>
<dbReference type="GO" id="GO:0015562">
    <property type="term" value="F:efflux transmembrane transporter activity"/>
    <property type="evidence" value="ECO:0007669"/>
    <property type="project" value="TreeGrafter"/>
</dbReference>
<sequence>MYLKWKAGSWLKLWTVRAPRRLVALAMLVALTGCSFTTATPEAELLELVEPPSISKKPEYTAVKATIEITAKATGKLMSEKKESLQFSVDSGQIAEILVAVGEKVSKGQVIAKLNTATLEMQIKRKDIEVRQAELNMIEKLRDDNRTERQNELDALSFELLKSEYNDLKAQLEASMLKAPFDGTLESFSKAVGESIKAFEAVAVVADLNKLAVAVRFSSSDLETIAPGMDAIVNINTAGSYSGKVLRMPIGSSNDEDSLDQYVLIKLNELPSNVRAGTPLSAAVVTERKENAILIPPAALRNVAASGRNYVQVVDGEGNKREVDVEVGLTTATEIEILKGLEPGQKVIGK</sequence>
<evidence type="ECO:0000256" key="2">
    <source>
        <dbReference type="SAM" id="SignalP"/>
    </source>
</evidence>
<keyword evidence="6" id="KW-1185">Reference proteome</keyword>
<dbReference type="PANTHER" id="PTHR30469">
    <property type="entry name" value="MULTIDRUG RESISTANCE PROTEIN MDTA"/>
    <property type="match status" value="1"/>
</dbReference>
<evidence type="ECO:0000313" key="5">
    <source>
        <dbReference type="EMBL" id="MBJ6362883.1"/>
    </source>
</evidence>
<reference evidence="5" key="1">
    <citation type="submission" date="2020-12" db="EMBL/GenBank/DDBJ databases">
        <authorList>
            <person name="Huq M.A."/>
        </authorList>
    </citation>
    <scope>NUCLEOTIDE SEQUENCE</scope>
    <source>
        <strain evidence="5">MAHUQ-46</strain>
    </source>
</reference>
<dbReference type="GO" id="GO:1990281">
    <property type="term" value="C:efflux pump complex"/>
    <property type="evidence" value="ECO:0007669"/>
    <property type="project" value="TreeGrafter"/>
</dbReference>
<dbReference type="InterPro" id="IPR058627">
    <property type="entry name" value="MdtA-like_C"/>
</dbReference>
<organism evidence="5 6">
    <name type="scientific">Paenibacillus roseus</name>
    <dbReference type="NCBI Taxonomy" id="2798579"/>
    <lineage>
        <taxon>Bacteria</taxon>
        <taxon>Bacillati</taxon>
        <taxon>Bacillota</taxon>
        <taxon>Bacilli</taxon>
        <taxon>Bacillales</taxon>
        <taxon>Paenibacillaceae</taxon>
        <taxon>Paenibacillus</taxon>
    </lineage>
</organism>
<evidence type="ECO:0000313" key="6">
    <source>
        <dbReference type="Proteomes" id="UP000640274"/>
    </source>
</evidence>
<feature type="signal peptide" evidence="2">
    <location>
        <begin position="1"/>
        <end position="39"/>
    </location>
</feature>
<dbReference type="NCBIfam" id="TIGR01730">
    <property type="entry name" value="RND_mfp"/>
    <property type="match status" value="1"/>
</dbReference>
<gene>
    <name evidence="5" type="ORF">JFN88_16825</name>
</gene>
<feature type="domain" description="Multidrug resistance protein MdtA-like C-terminal permuted SH3" evidence="3">
    <location>
        <begin position="291"/>
        <end position="348"/>
    </location>
</feature>
<evidence type="ECO:0000256" key="1">
    <source>
        <dbReference type="ARBA" id="ARBA00009477"/>
    </source>
</evidence>
<keyword evidence="2" id="KW-0732">Signal</keyword>
<dbReference type="PROSITE" id="PS51257">
    <property type="entry name" value="PROKAR_LIPOPROTEIN"/>
    <property type="match status" value="1"/>
</dbReference>
<dbReference type="Proteomes" id="UP000640274">
    <property type="component" value="Unassembled WGS sequence"/>
</dbReference>
<dbReference type="SUPFAM" id="SSF111369">
    <property type="entry name" value="HlyD-like secretion proteins"/>
    <property type="match status" value="1"/>
</dbReference>
<protein>
    <submittedName>
        <fullName evidence="5">Efflux RND transporter periplasmic adaptor subunit</fullName>
    </submittedName>
</protein>
<dbReference type="Pfam" id="PF25967">
    <property type="entry name" value="RND-MFP_C"/>
    <property type="match status" value="1"/>
</dbReference>
<dbReference type="Gene3D" id="2.40.30.170">
    <property type="match status" value="1"/>
</dbReference>
<dbReference type="InterPro" id="IPR006143">
    <property type="entry name" value="RND_pump_MFP"/>
</dbReference>
<dbReference type="Gene3D" id="2.40.50.100">
    <property type="match status" value="1"/>
</dbReference>
<evidence type="ECO:0000259" key="3">
    <source>
        <dbReference type="Pfam" id="PF25967"/>
    </source>
</evidence>
<dbReference type="RefSeq" id="WP_199020461.1">
    <property type="nucleotide sequence ID" value="NZ_JAELUP010000097.1"/>
</dbReference>
<comment type="similarity">
    <text evidence="1">Belongs to the membrane fusion protein (MFP) (TC 8.A.1) family.</text>
</comment>
<dbReference type="Gene3D" id="2.40.420.20">
    <property type="match status" value="1"/>
</dbReference>